<feature type="transmembrane region" description="Helical" evidence="7">
    <location>
        <begin position="320"/>
        <end position="337"/>
    </location>
</feature>
<dbReference type="PANTHER" id="PTHR32322:SF2">
    <property type="entry name" value="EAMA DOMAIN-CONTAINING PROTEIN"/>
    <property type="match status" value="1"/>
</dbReference>
<feature type="transmembrane region" description="Helical" evidence="7">
    <location>
        <begin position="148"/>
        <end position="168"/>
    </location>
</feature>
<feature type="transmembrane region" description="Helical" evidence="7">
    <location>
        <begin position="294"/>
        <end position="314"/>
    </location>
</feature>
<feature type="transmembrane region" description="Helical" evidence="7">
    <location>
        <begin position="229"/>
        <end position="248"/>
    </location>
</feature>
<gene>
    <name evidence="9" type="ORF">BC793_1374</name>
</gene>
<protein>
    <submittedName>
        <fullName evidence="9">Drug/metabolite transporter (DMT)-like permease</fullName>
    </submittedName>
</protein>
<evidence type="ECO:0000256" key="4">
    <source>
        <dbReference type="ARBA" id="ARBA00022989"/>
    </source>
</evidence>
<evidence type="ECO:0000313" key="10">
    <source>
        <dbReference type="Proteomes" id="UP000245697"/>
    </source>
</evidence>
<feature type="region of interest" description="Disordered" evidence="6">
    <location>
        <begin position="341"/>
        <end position="364"/>
    </location>
</feature>
<evidence type="ECO:0000256" key="2">
    <source>
        <dbReference type="ARBA" id="ARBA00007362"/>
    </source>
</evidence>
<comment type="caution">
    <text evidence="9">The sequence shown here is derived from an EMBL/GenBank/DDBJ whole genome shotgun (WGS) entry which is preliminary data.</text>
</comment>
<feature type="domain" description="EamA" evidence="8">
    <location>
        <begin position="200"/>
        <end position="334"/>
    </location>
</feature>
<dbReference type="InterPro" id="IPR050638">
    <property type="entry name" value="AA-Vitamin_Transporters"/>
</dbReference>
<comment type="similarity">
    <text evidence="2">Belongs to the EamA transporter family.</text>
</comment>
<keyword evidence="10" id="KW-1185">Reference proteome</keyword>
<dbReference type="Pfam" id="PF00892">
    <property type="entry name" value="EamA"/>
    <property type="match status" value="1"/>
</dbReference>
<feature type="compositionally biased region" description="Low complexity" evidence="6">
    <location>
        <begin position="97"/>
        <end position="106"/>
    </location>
</feature>
<feature type="compositionally biased region" description="Pro residues" evidence="6">
    <location>
        <begin position="341"/>
        <end position="357"/>
    </location>
</feature>
<keyword evidence="4 7" id="KW-1133">Transmembrane helix</keyword>
<evidence type="ECO:0000256" key="6">
    <source>
        <dbReference type="SAM" id="MobiDB-lite"/>
    </source>
</evidence>
<dbReference type="RefSeq" id="WP_249037419.1">
    <property type="nucleotide sequence ID" value="NZ_QGGR01000037.1"/>
</dbReference>
<dbReference type="PANTHER" id="PTHR32322">
    <property type="entry name" value="INNER MEMBRANE TRANSPORTER"/>
    <property type="match status" value="1"/>
</dbReference>
<name>A0A316EIC1_9ACTN</name>
<feature type="transmembrane region" description="Helical" evidence="7">
    <location>
        <begin position="31"/>
        <end position="50"/>
    </location>
</feature>
<feature type="region of interest" description="Disordered" evidence="6">
    <location>
        <begin position="57"/>
        <end position="110"/>
    </location>
</feature>
<evidence type="ECO:0000256" key="5">
    <source>
        <dbReference type="ARBA" id="ARBA00023136"/>
    </source>
</evidence>
<dbReference type="AlphaFoldDB" id="A0A316EIC1"/>
<evidence type="ECO:0000259" key="8">
    <source>
        <dbReference type="Pfam" id="PF00892"/>
    </source>
</evidence>
<evidence type="ECO:0000256" key="1">
    <source>
        <dbReference type="ARBA" id="ARBA00004141"/>
    </source>
</evidence>
<dbReference type="Proteomes" id="UP000245697">
    <property type="component" value="Unassembled WGS sequence"/>
</dbReference>
<dbReference type="EMBL" id="QGGR01000037">
    <property type="protein sequence ID" value="PWK30604.1"/>
    <property type="molecule type" value="Genomic_DNA"/>
</dbReference>
<feature type="transmembrane region" description="Helical" evidence="7">
    <location>
        <begin position="201"/>
        <end position="222"/>
    </location>
</feature>
<comment type="subcellular location">
    <subcellularLocation>
        <location evidence="1">Membrane</location>
        <topology evidence="1">Multi-pass membrane protein</topology>
    </subcellularLocation>
</comment>
<keyword evidence="5 7" id="KW-0472">Membrane</keyword>
<feature type="transmembrane region" description="Helical" evidence="7">
    <location>
        <begin position="268"/>
        <end position="287"/>
    </location>
</feature>
<evidence type="ECO:0000313" key="9">
    <source>
        <dbReference type="EMBL" id="PWK30604.1"/>
    </source>
</evidence>
<dbReference type="InterPro" id="IPR000620">
    <property type="entry name" value="EamA_dom"/>
</dbReference>
<dbReference type="GO" id="GO:0016020">
    <property type="term" value="C:membrane"/>
    <property type="evidence" value="ECO:0007669"/>
    <property type="project" value="UniProtKB-SubCell"/>
</dbReference>
<reference evidence="9 10" key="1">
    <citation type="submission" date="2018-05" db="EMBL/GenBank/DDBJ databases">
        <title>Genomic Encyclopedia of Archaeal and Bacterial Type Strains, Phase II (KMG-II): from individual species to whole genera.</title>
        <authorList>
            <person name="Goeker M."/>
        </authorList>
    </citation>
    <scope>NUCLEOTIDE SEQUENCE [LARGE SCALE GENOMIC DNA]</scope>
    <source>
        <strain evidence="9 10">DSM 45184</strain>
    </source>
</reference>
<accession>A0A316EIC1</accession>
<feature type="compositionally biased region" description="Pro residues" evidence="6">
    <location>
        <begin position="84"/>
        <end position="96"/>
    </location>
</feature>
<dbReference type="SUPFAM" id="SSF103481">
    <property type="entry name" value="Multidrug resistance efflux transporter EmrE"/>
    <property type="match status" value="2"/>
</dbReference>
<feature type="transmembrane region" description="Helical" evidence="7">
    <location>
        <begin position="175"/>
        <end position="195"/>
    </location>
</feature>
<feature type="transmembrane region" description="Helical" evidence="7">
    <location>
        <begin position="120"/>
        <end position="142"/>
    </location>
</feature>
<organism evidence="9 10">
    <name type="scientific">Actinoplanes xinjiangensis</name>
    <dbReference type="NCBI Taxonomy" id="512350"/>
    <lineage>
        <taxon>Bacteria</taxon>
        <taxon>Bacillati</taxon>
        <taxon>Actinomycetota</taxon>
        <taxon>Actinomycetes</taxon>
        <taxon>Micromonosporales</taxon>
        <taxon>Micromonosporaceae</taxon>
        <taxon>Actinoplanes</taxon>
    </lineage>
</organism>
<dbReference type="InterPro" id="IPR037185">
    <property type="entry name" value="EmrE-like"/>
</dbReference>
<evidence type="ECO:0000256" key="7">
    <source>
        <dbReference type="SAM" id="Phobius"/>
    </source>
</evidence>
<proteinExistence type="inferred from homology"/>
<sequence length="364" mass="37558">MKALPVLAGAAGMIFVGGSVAVSGHLADAPMYTVQALRYAVACLLLLLWAHLTRRRPPTSHATRSPYPVRRPPTPHAARSPYPVRRPPTPPAPRSPIPHAARSPSPVRRPPVLRPRGREWWWLLGVTVTGLVIFNVALVQGSRHAEPAVIGVAVACVPILLAAAGPVLEGRRPAVRVLTAATVVTAGAMLVQGLGRTDATGLFWAAVTFACEAAFTLLAVPVLGRHGPLGVSVHATWLGAAMFAVLGLSTEGPAAVTRIHLDDLLAGAYLAVLVTAVAFLLWYTCVARLGTGRAGLLTGLAPIAAAATGVALGGPLPSPAVWLGITTVAAGLALGLSTPTPPITPAPTTPAPRPGWSPPLSQRR</sequence>
<keyword evidence="3 7" id="KW-0812">Transmembrane</keyword>
<evidence type="ECO:0000256" key="3">
    <source>
        <dbReference type="ARBA" id="ARBA00022692"/>
    </source>
</evidence>